<dbReference type="Proteomes" id="UP000011715">
    <property type="component" value="Unassembled WGS sequence"/>
</dbReference>
<dbReference type="OMA" id="HIQWADT"/>
<dbReference type="AlphaFoldDB" id="A0A0C4DKR9"/>
<dbReference type="PANTHER" id="PTHR36826">
    <property type="entry name" value="PROTEIN ECM13"/>
    <property type="match status" value="1"/>
</dbReference>
<keyword evidence="4" id="KW-1185">Reference proteome</keyword>
<evidence type="ECO:0000313" key="3">
    <source>
        <dbReference type="EnsemblFungi" id="MAPG_00348T0"/>
    </source>
</evidence>
<evidence type="ECO:0000256" key="1">
    <source>
        <dbReference type="SAM" id="MobiDB-lite"/>
    </source>
</evidence>
<feature type="compositionally biased region" description="Acidic residues" evidence="1">
    <location>
        <begin position="124"/>
        <end position="158"/>
    </location>
</feature>
<evidence type="ECO:0000313" key="4">
    <source>
        <dbReference type="Proteomes" id="UP000011715"/>
    </source>
</evidence>
<gene>
    <name evidence="2" type="ORF">MAPG_00348</name>
</gene>
<dbReference type="InterPro" id="IPR037738">
    <property type="entry name" value="Ecm13-like"/>
</dbReference>
<feature type="compositionally biased region" description="Polar residues" evidence="1">
    <location>
        <begin position="198"/>
        <end position="209"/>
    </location>
</feature>
<dbReference type="eggNOG" id="ENOG502SDCM">
    <property type="taxonomic scope" value="Eukaryota"/>
</dbReference>
<feature type="region of interest" description="Disordered" evidence="1">
    <location>
        <begin position="108"/>
        <end position="282"/>
    </location>
</feature>
<feature type="compositionally biased region" description="Basic and acidic residues" evidence="1">
    <location>
        <begin position="239"/>
        <end position="252"/>
    </location>
</feature>
<reference evidence="4" key="1">
    <citation type="submission" date="2010-05" db="EMBL/GenBank/DDBJ databases">
        <title>The genome sequence of Magnaporthe poae strain ATCC 64411.</title>
        <authorList>
            <person name="Ma L.-J."/>
            <person name="Dead R."/>
            <person name="Young S."/>
            <person name="Zeng Q."/>
            <person name="Koehrsen M."/>
            <person name="Alvarado L."/>
            <person name="Berlin A."/>
            <person name="Chapman S.B."/>
            <person name="Chen Z."/>
            <person name="Freedman E."/>
            <person name="Gellesch M."/>
            <person name="Goldberg J."/>
            <person name="Griggs A."/>
            <person name="Gujja S."/>
            <person name="Heilman E.R."/>
            <person name="Heiman D."/>
            <person name="Hepburn T."/>
            <person name="Howarth C."/>
            <person name="Jen D."/>
            <person name="Larson L."/>
            <person name="Mehta T."/>
            <person name="Neiman D."/>
            <person name="Pearson M."/>
            <person name="Roberts A."/>
            <person name="Saif S."/>
            <person name="Shea T."/>
            <person name="Shenoy N."/>
            <person name="Sisk P."/>
            <person name="Stolte C."/>
            <person name="Sykes S."/>
            <person name="Walk T."/>
            <person name="White J."/>
            <person name="Yandava C."/>
            <person name="Haas B."/>
            <person name="Nusbaum C."/>
            <person name="Birren B."/>
        </authorList>
    </citation>
    <scope>NUCLEOTIDE SEQUENCE [LARGE SCALE GENOMIC DNA]</scope>
    <source>
        <strain evidence="4">ATCC 64411 / 73-15</strain>
    </source>
</reference>
<name>A0A0C4DKR9_MAGP6</name>
<feature type="region of interest" description="Disordered" evidence="1">
    <location>
        <begin position="1"/>
        <end position="34"/>
    </location>
</feature>
<dbReference type="STRING" id="644358.A0A0C4DKR9"/>
<feature type="compositionally biased region" description="Polar residues" evidence="1">
    <location>
        <begin position="1"/>
        <end position="33"/>
    </location>
</feature>
<dbReference type="EMBL" id="GL876966">
    <property type="protein sequence ID" value="KLU81257.1"/>
    <property type="molecule type" value="Genomic_DNA"/>
</dbReference>
<protein>
    <submittedName>
        <fullName evidence="2 3">Uncharacterized protein</fullName>
    </submittedName>
</protein>
<sequence length="282" mass="31358">MVSTHFSPTQPSQLSSHQQSAKKTVTATPSSPIIASPFKRKTMSLTQTYYLAHKARAKLSAEAQRPDHDLRKLVGSANLLDALMVELADAEREQESWFNQSVRGATTKKTTHTQERRVQWADAVVEEPEEDWEADDALSDSEDEDSEYDDDEDEDVEMADAVSLTRIPSHSSQHLGAPTVADDEDYFDEDEEEDYAQLTLTRSQSRSATSPPDLDHDSDSSEDESMPPSPPTASLPSFPDDKQQTQEQHDEVMASPQSAFYSEGFYLPPRSPGQLVSAVSVY</sequence>
<feature type="compositionally biased region" description="Acidic residues" evidence="1">
    <location>
        <begin position="181"/>
        <end position="195"/>
    </location>
</feature>
<organism evidence="3 4">
    <name type="scientific">Magnaporthiopsis poae (strain ATCC 64411 / 73-15)</name>
    <name type="common">Kentucky bluegrass fungus</name>
    <name type="synonym">Magnaporthe poae</name>
    <dbReference type="NCBI Taxonomy" id="644358"/>
    <lineage>
        <taxon>Eukaryota</taxon>
        <taxon>Fungi</taxon>
        <taxon>Dikarya</taxon>
        <taxon>Ascomycota</taxon>
        <taxon>Pezizomycotina</taxon>
        <taxon>Sordariomycetes</taxon>
        <taxon>Sordariomycetidae</taxon>
        <taxon>Magnaporthales</taxon>
        <taxon>Magnaporthaceae</taxon>
        <taxon>Magnaporthiopsis</taxon>
    </lineage>
</organism>
<dbReference type="EMBL" id="ADBL01000079">
    <property type="status" value="NOT_ANNOTATED_CDS"/>
    <property type="molecule type" value="Genomic_DNA"/>
</dbReference>
<reference evidence="2" key="2">
    <citation type="submission" date="2010-05" db="EMBL/GenBank/DDBJ databases">
        <title>The Genome Sequence of Magnaporthe poae strain ATCC 64411.</title>
        <authorList>
            <consortium name="The Broad Institute Genome Sequencing Platform"/>
            <consortium name="Broad Institute Genome Sequencing Center for Infectious Disease"/>
            <person name="Ma L.-J."/>
            <person name="Dead R."/>
            <person name="Young S."/>
            <person name="Zeng Q."/>
            <person name="Koehrsen M."/>
            <person name="Alvarado L."/>
            <person name="Berlin A."/>
            <person name="Chapman S.B."/>
            <person name="Chen Z."/>
            <person name="Freedman E."/>
            <person name="Gellesch M."/>
            <person name="Goldberg J."/>
            <person name="Griggs A."/>
            <person name="Gujja S."/>
            <person name="Heilman E.R."/>
            <person name="Heiman D."/>
            <person name="Hepburn T."/>
            <person name="Howarth C."/>
            <person name="Jen D."/>
            <person name="Larson L."/>
            <person name="Mehta T."/>
            <person name="Neiman D."/>
            <person name="Pearson M."/>
            <person name="Roberts A."/>
            <person name="Saif S."/>
            <person name="Shea T."/>
            <person name="Shenoy N."/>
            <person name="Sisk P."/>
            <person name="Stolte C."/>
            <person name="Sykes S."/>
            <person name="Walk T."/>
            <person name="White J."/>
            <person name="Yandava C."/>
            <person name="Haas B."/>
            <person name="Nusbaum C."/>
            <person name="Birren B."/>
        </authorList>
    </citation>
    <scope>NUCLEOTIDE SEQUENCE</scope>
    <source>
        <strain evidence="2">ATCC 64411</strain>
    </source>
</reference>
<dbReference type="PANTHER" id="PTHR36826:SF1">
    <property type="entry name" value="PROTEIN ECM13"/>
    <property type="match status" value="1"/>
</dbReference>
<proteinExistence type="predicted"/>
<dbReference type="VEuPathDB" id="FungiDB:MAPG_00348"/>
<reference evidence="3" key="4">
    <citation type="journal article" date="2015" name="G3 (Bethesda)">
        <title>Genome sequences of three phytopathogenic species of the Magnaporthaceae family of fungi.</title>
        <authorList>
            <person name="Okagaki L.H."/>
            <person name="Nunes C.C."/>
            <person name="Sailsbery J."/>
            <person name="Clay B."/>
            <person name="Brown D."/>
            <person name="John T."/>
            <person name="Oh Y."/>
            <person name="Young N."/>
            <person name="Fitzgerald M."/>
            <person name="Haas B.J."/>
            <person name="Zeng Q."/>
            <person name="Young S."/>
            <person name="Adiconis X."/>
            <person name="Fan L."/>
            <person name="Levin J.Z."/>
            <person name="Mitchell T.K."/>
            <person name="Okubara P.A."/>
            <person name="Farman M.L."/>
            <person name="Kohn L.M."/>
            <person name="Birren B."/>
            <person name="Ma L.-J."/>
            <person name="Dean R.A."/>
        </authorList>
    </citation>
    <scope>NUCLEOTIDE SEQUENCE</scope>
    <source>
        <strain evidence="3">ATCC 64411 / 73-15</strain>
    </source>
</reference>
<reference evidence="3" key="5">
    <citation type="submission" date="2015-06" db="UniProtKB">
        <authorList>
            <consortium name="EnsemblFungi"/>
        </authorList>
    </citation>
    <scope>IDENTIFICATION</scope>
    <source>
        <strain evidence="3">ATCC 64411</strain>
    </source>
</reference>
<accession>A0A0C4DKR9</accession>
<dbReference type="EnsemblFungi" id="MAPG_00348T0">
    <property type="protein sequence ID" value="MAPG_00348T0"/>
    <property type="gene ID" value="MAPG_00348"/>
</dbReference>
<evidence type="ECO:0000313" key="2">
    <source>
        <dbReference type="EMBL" id="KLU81257.1"/>
    </source>
</evidence>
<dbReference type="OrthoDB" id="5431245at2759"/>
<reference evidence="2" key="3">
    <citation type="submission" date="2011-03" db="EMBL/GenBank/DDBJ databases">
        <title>Annotation of Magnaporthe poae ATCC 64411.</title>
        <authorList>
            <person name="Ma L.-J."/>
            <person name="Dead R."/>
            <person name="Young S.K."/>
            <person name="Zeng Q."/>
            <person name="Gargeya S."/>
            <person name="Fitzgerald M."/>
            <person name="Haas B."/>
            <person name="Abouelleil A."/>
            <person name="Alvarado L."/>
            <person name="Arachchi H.M."/>
            <person name="Berlin A."/>
            <person name="Brown A."/>
            <person name="Chapman S.B."/>
            <person name="Chen Z."/>
            <person name="Dunbar C."/>
            <person name="Freedman E."/>
            <person name="Gearin G."/>
            <person name="Gellesch M."/>
            <person name="Goldberg J."/>
            <person name="Griggs A."/>
            <person name="Gujja S."/>
            <person name="Heiman D."/>
            <person name="Howarth C."/>
            <person name="Larson L."/>
            <person name="Lui A."/>
            <person name="MacDonald P.J.P."/>
            <person name="Mehta T."/>
            <person name="Montmayeur A."/>
            <person name="Murphy C."/>
            <person name="Neiman D."/>
            <person name="Pearson M."/>
            <person name="Priest M."/>
            <person name="Roberts A."/>
            <person name="Saif S."/>
            <person name="Shea T."/>
            <person name="Shenoy N."/>
            <person name="Sisk P."/>
            <person name="Stolte C."/>
            <person name="Sykes S."/>
            <person name="Yandava C."/>
            <person name="Wortman J."/>
            <person name="Nusbaum C."/>
            <person name="Birren B."/>
        </authorList>
    </citation>
    <scope>NUCLEOTIDE SEQUENCE</scope>
    <source>
        <strain evidence="2">ATCC 64411</strain>
    </source>
</reference>